<comment type="caution">
    <text evidence="2">The sequence shown here is derived from an EMBL/GenBank/DDBJ whole genome shotgun (WGS) entry which is preliminary data.</text>
</comment>
<accession>A0A0F9AB64</accession>
<gene>
    <name evidence="2" type="ORF">LCGC14_2592720</name>
</gene>
<evidence type="ECO:0000256" key="1">
    <source>
        <dbReference type="SAM" id="MobiDB-lite"/>
    </source>
</evidence>
<feature type="region of interest" description="Disordered" evidence="1">
    <location>
        <begin position="185"/>
        <end position="243"/>
    </location>
</feature>
<sequence length="467" mass="50508">IEEEMDFLELNPAQRRVVGPAGKAQVALSMIDPLIRNEQFDRAITILRSEEVGAVMAPGDQHDAIRRIIIAQNRLEEAKGQSDADKHFNTASRLARPGATEEEILTDARTLAGLEKSERGRFVEFGNELLFVEDDTETVRVVRRGPTPEEEAEIEIRIDQAKTVANIRLMNQLIQSFGGRPIFGLPPPTAPVGEEGVEPAAPTGKGKDGPSASSTTAPTGGRVGPTPERAAALEADQAEAVSEQAAVLTPFGPEPENAPSEDMQDVVALTLGSRVLLMMGKTAEANSLLSHASFLMNNSPEIKRNEELDKLIGLEWAGKLGVPVGTTVRQLQNRILPSAEEIQETRQRGERIDLNTAREAQVPRTTTFGELDAIMADRERSGGGSAVPRTFEEKARAGSLASARGREQSDAEVQMRFVFEADQQTEDLLDEIKDDPTLVGTLGALRATGRKALTLLADLGFDNLVDA</sequence>
<organism evidence="2">
    <name type="scientific">marine sediment metagenome</name>
    <dbReference type="NCBI Taxonomy" id="412755"/>
    <lineage>
        <taxon>unclassified sequences</taxon>
        <taxon>metagenomes</taxon>
        <taxon>ecological metagenomes</taxon>
    </lineage>
</organism>
<dbReference type="EMBL" id="LAZR01043567">
    <property type="protein sequence ID" value="KKL06769.1"/>
    <property type="molecule type" value="Genomic_DNA"/>
</dbReference>
<feature type="non-terminal residue" evidence="2">
    <location>
        <position position="1"/>
    </location>
</feature>
<proteinExistence type="predicted"/>
<feature type="compositionally biased region" description="Low complexity" evidence="1">
    <location>
        <begin position="228"/>
        <end position="240"/>
    </location>
</feature>
<evidence type="ECO:0000313" key="2">
    <source>
        <dbReference type="EMBL" id="KKL06769.1"/>
    </source>
</evidence>
<protein>
    <submittedName>
        <fullName evidence="2">Uncharacterized protein</fullName>
    </submittedName>
</protein>
<reference evidence="2" key="1">
    <citation type="journal article" date="2015" name="Nature">
        <title>Complex archaea that bridge the gap between prokaryotes and eukaryotes.</title>
        <authorList>
            <person name="Spang A."/>
            <person name="Saw J.H."/>
            <person name="Jorgensen S.L."/>
            <person name="Zaremba-Niedzwiedzka K."/>
            <person name="Martijn J."/>
            <person name="Lind A.E."/>
            <person name="van Eijk R."/>
            <person name="Schleper C."/>
            <person name="Guy L."/>
            <person name="Ettema T.J."/>
        </authorList>
    </citation>
    <scope>NUCLEOTIDE SEQUENCE</scope>
</reference>
<feature type="non-terminal residue" evidence="2">
    <location>
        <position position="467"/>
    </location>
</feature>
<name>A0A0F9AB64_9ZZZZ</name>
<dbReference type="AlphaFoldDB" id="A0A0F9AB64"/>